<dbReference type="GO" id="GO:0032259">
    <property type="term" value="P:methylation"/>
    <property type="evidence" value="ECO:0007669"/>
    <property type="project" value="UniProtKB-KW"/>
</dbReference>
<dbReference type="EC" id="2.1.1.-" evidence="1"/>
<gene>
    <name evidence="1" type="ORF">EHR08_12690</name>
</gene>
<evidence type="ECO:0000313" key="1">
    <source>
        <dbReference type="EMBL" id="TGN12240.1"/>
    </source>
</evidence>
<dbReference type="OrthoDB" id="118271at2"/>
<proteinExistence type="predicted"/>
<dbReference type="NCBIfam" id="TIGR04325">
    <property type="entry name" value="MTase_LIC12133"/>
    <property type="match status" value="1"/>
</dbReference>
<organism evidence="1 2">
    <name type="scientific">Leptospira bandrabouensis</name>
    <dbReference type="NCBI Taxonomy" id="2484903"/>
    <lineage>
        <taxon>Bacteria</taxon>
        <taxon>Pseudomonadati</taxon>
        <taxon>Spirochaetota</taxon>
        <taxon>Spirochaetia</taxon>
        <taxon>Leptospirales</taxon>
        <taxon>Leptospiraceae</taxon>
        <taxon>Leptospira</taxon>
    </lineage>
</organism>
<dbReference type="InterPro" id="IPR027612">
    <property type="entry name" value="Put_MTase_LIC12133"/>
</dbReference>
<sequence>MLRIFFTRFLNIIKYILNDKSIFWFQGKYDSWEHAVANTDGYSNAVIFEKVKESALKVKNCEALFERDSCCFDLEEFSFPLSTYLLYIASRFQSSLSIIDVGGSLGSTYFQHKRLFQYLNNLKWHIIEQKHYVEFGRNELENKVLKFSENLSESLKNTKFDAVLFSASLQYFEHWKIFIENVVNAKVEFIILDRIPILQSKNKSFVTIQYVPAYIYDVSYPCHLFSQNDLDECLLNKYEKVFELPAMDHLRLKGVPLQYKSILYRRKF</sequence>
<reference evidence="1" key="1">
    <citation type="journal article" date="2019" name="PLoS Negl. Trop. Dis.">
        <title>Revisiting the worldwide diversity of Leptospira species in the environment.</title>
        <authorList>
            <person name="Vincent A.T."/>
            <person name="Schiettekatte O."/>
            <person name="Bourhy P."/>
            <person name="Veyrier F.J."/>
            <person name="Picardeau M."/>
        </authorList>
    </citation>
    <scope>NUCLEOTIDE SEQUENCE [LARGE SCALE GENOMIC DNA]</scope>
    <source>
        <strain evidence="1">201601109</strain>
    </source>
</reference>
<dbReference type="RefSeq" id="WP_135746437.1">
    <property type="nucleotide sequence ID" value="NZ_RQHT01000015.1"/>
</dbReference>
<dbReference type="AlphaFoldDB" id="A0A6H3NRM2"/>
<dbReference type="EMBL" id="RQHU01000019">
    <property type="protein sequence ID" value="TGN12240.1"/>
    <property type="molecule type" value="Genomic_DNA"/>
</dbReference>
<dbReference type="SUPFAM" id="SSF53335">
    <property type="entry name" value="S-adenosyl-L-methionine-dependent methyltransferases"/>
    <property type="match status" value="1"/>
</dbReference>
<name>A0A6H3NRM2_9LEPT</name>
<dbReference type="InterPro" id="IPR029063">
    <property type="entry name" value="SAM-dependent_MTases_sf"/>
</dbReference>
<dbReference type="GO" id="GO:0008168">
    <property type="term" value="F:methyltransferase activity"/>
    <property type="evidence" value="ECO:0007669"/>
    <property type="project" value="UniProtKB-KW"/>
</dbReference>
<comment type="caution">
    <text evidence="1">The sequence shown here is derived from an EMBL/GenBank/DDBJ whole genome shotgun (WGS) entry which is preliminary data.</text>
</comment>
<accession>A0A6H3NRM2</accession>
<protein>
    <submittedName>
        <fullName evidence="1">Methyltransferase, TIGR04325 family</fullName>
        <ecNumber evidence="1">2.1.1.-</ecNumber>
    </submittedName>
</protein>
<dbReference type="Proteomes" id="UP000297649">
    <property type="component" value="Unassembled WGS sequence"/>
</dbReference>
<keyword evidence="1" id="KW-0489">Methyltransferase</keyword>
<keyword evidence="1" id="KW-0808">Transferase</keyword>
<keyword evidence="2" id="KW-1185">Reference proteome</keyword>
<evidence type="ECO:0000313" key="2">
    <source>
        <dbReference type="Proteomes" id="UP000297649"/>
    </source>
</evidence>